<evidence type="ECO:0000256" key="1">
    <source>
        <dbReference type="ARBA" id="ARBA00008857"/>
    </source>
</evidence>
<dbReference type="PANTHER" id="PTHR30349">
    <property type="entry name" value="PHAGE INTEGRASE-RELATED"/>
    <property type="match status" value="1"/>
</dbReference>
<dbReference type="InterPro" id="IPR013762">
    <property type="entry name" value="Integrase-like_cat_sf"/>
</dbReference>
<evidence type="ECO:0000256" key="4">
    <source>
        <dbReference type="ARBA" id="ARBA00023172"/>
    </source>
</evidence>
<evidence type="ECO:0000256" key="2">
    <source>
        <dbReference type="ARBA" id="ARBA00022908"/>
    </source>
</evidence>
<feature type="domain" description="Tyr recombinase" evidence="6">
    <location>
        <begin position="154"/>
        <end position="322"/>
    </location>
</feature>
<dbReference type="GO" id="GO:0003677">
    <property type="term" value="F:DNA binding"/>
    <property type="evidence" value="ECO:0007669"/>
    <property type="project" value="UniProtKB-UniRule"/>
</dbReference>
<feature type="domain" description="Core-binding (CB)" evidence="7">
    <location>
        <begin position="55"/>
        <end position="135"/>
    </location>
</feature>
<accession>A0A1E7YKE2</accession>
<evidence type="ECO:0000259" key="7">
    <source>
        <dbReference type="PROSITE" id="PS51900"/>
    </source>
</evidence>
<keyword evidence="3 5" id="KW-0238">DNA-binding</keyword>
<dbReference type="GO" id="GO:0015074">
    <property type="term" value="P:DNA integration"/>
    <property type="evidence" value="ECO:0007669"/>
    <property type="project" value="UniProtKB-KW"/>
</dbReference>
<evidence type="ECO:0008006" key="10">
    <source>
        <dbReference type="Google" id="ProtNLM"/>
    </source>
</evidence>
<protein>
    <recommendedName>
        <fullName evidence="10">Integrase</fullName>
    </recommendedName>
</protein>
<reference evidence="8 9" key="1">
    <citation type="submission" date="2016-06" db="EMBL/GenBank/DDBJ databases">
        <title>Gene turnover analysis identifies the evolutionary adaptation of the extremophile Acidithiobacillus caldus.</title>
        <authorList>
            <person name="Zhang X."/>
        </authorList>
    </citation>
    <scope>NUCLEOTIDE SEQUENCE [LARGE SCALE GENOMIC DNA]</scope>
    <source>
        <strain evidence="8 9">DX</strain>
    </source>
</reference>
<dbReference type="PROSITE" id="PS51898">
    <property type="entry name" value="TYR_RECOMBINASE"/>
    <property type="match status" value="1"/>
</dbReference>
<comment type="similarity">
    <text evidence="1">Belongs to the 'phage' integrase family.</text>
</comment>
<evidence type="ECO:0000256" key="5">
    <source>
        <dbReference type="PROSITE-ProRule" id="PRU01248"/>
    </source>
</evidence>
<gene>
    <name evidence="8" type="ORF">BAE27_12910</name>
</gene>
<dbReference type="Proteomes" id="UP000175616">
    <property type="component" value="Unassembled WGS sequence"/>
</dbReference>
<evidence type="ECO:0000313" key="8">
    <source>
        <dbReference type="EMBL" id="OFC29881.1"/>
    </source>
</evidence>
<evidence type="ECO:0000259" key="6">
    <source>
        <dbReference type="PROSITE" id="PS51898"/>
    </source>
</evidence>
<dbReference type="SUPFAM" id="SSF56349">
    <property type="entry name" value="DNA breaking-rejoining enzymes"/>
    <property type="match status" value="1"/>
</dbReference>
<dbReference type="AlphaFoldDB" id="A0A1E7YKE2"/>
<name>A0A1E7YKE2_9PROT</name>
<dbReference type="PROSITE" id="PS51900">
    <property type="entry name" value="CB"/>
    <property type="match status" value="1"/>
</dbReference>
<organism evidence="8 9">
    <name type="scientific">Acidithiobacillus caldus</name>
    <dbReference type="NCBI Taxonomy" id="33059"/>
    <lineage>
        <taxon>Bacteria</taxon>
        <taxon>Pseudomonadati</taxon>
        <taxon>Pseudomonadota</taxon>
        <taxon>Acidithiobacillia</taxon>
        <taxon>Acidithiobacillales</taxon>
        <taxon>Acidithiobacillaceae</taxon>
        <taxon>Acidithiobacillus</taxon>
    </lineage>
</organism>
<dbReference type="Pfam" id="PF00589">
    <property type="entry name" value="Phage_integrase"/>
    <property type="match status" value="1"/>
</dbReference>
<evidence type="ECO:0000256" key="3">
    <source>
        <dbReference type="ARBA" id="ARBA00023125"/>
    </source>
</evidence>
<dbReference type="GO" id="GO:0006310">
    <property type="term" value="P:DNA recombination"/>
    <property type="evidence" value="ECO:0007669"/>
    <property type="project" value="UniProtKB-KW"/>
</dbReference>
<dbReference type="InterPro" id="IPR011010">
    <property type="entry name" value="DNA_brk_join_enz"/>
</dbReference>
<keyword evidence="2" id="KW-0229">DNA integration</keyword>
<dbReference type="CDD" id="cd00796">
    <property type="entry name" value="INT_Rci_Hp1_C"/>
    <property type="match status" value="1"/>
</dbReference>
<dbReference type="InterPro" id="IPR050090">
    <property type="entry name" value="Tyrosine_recombinase_XerCD"/>
</dbReference>
<dbReference type="InterPro" id="IPR044068">
    <property type="entry name" value="CB"/>
</dbReference>
<evidence type="ECO:0000313" key="9">
    <source>
        <dbReference type="Proteomes" id="UP000175616"/>
    </source>
</evidence>
<dbReference type="PANTHER" id="PTHR30349:SF64">
    <property type="entry name" value="PROPHAGE INTEGRASE INTD-RELATED"/>
    <property type="match status" value="1"/>
</dbReference>
<dbReference type="InterPro" id="IPR010998">
    <property type="entry name" value="Integrase_recombinase_N"/>
</dbReference>
<comment type="caution">
    <text evidence="8">The sequence shown here is derived from an EMBL/GenBank/DDBJ whole genome shotgun (WGS) entry which is preliminary data.</text>
</comment>
<dbReference type="EMBL" id="LZYE01000355">
    <property type="protein sequence ID" value="OFC29881.1"/>
    <property type="molecule type" value="Genomic_DNA"/>
</dbReference>
<keyword evidence="4" id="KW-0233">DNA recombination</keyword>
<dbReference type="Gene3D" id="1.10.150.130">
    <property type="match status" value="1"/>
</dbReference>
<dbReference type="InterPro" id="IPR002104">
    <property type="entry name" value="Integrase_catalytic"/>
</dbReference>
<proteinExistence type="inferred from homology"/>
<sequence>MLRKRGNVWWIDIQHDGRRIRRSCGTTDRAKAQEYHDRFKAQLWEQSKLGQKSDMSLKAAAAAWWDAVGKHKRSKEDDLLKLRVLAPMIDGKTIQTISPDQLRDIRNEILRARGVTEATANRYMALLSAILRYANKQGWTDKIPSIPKASEGSGRIRWISQEDARRLLKELPTHLRRMAAFTLATGLRRHNVTHLRWRFVDLDRRVIYVDASEAKSKRALGIPLNAEALAVLHECRGDDPEWVFVYNGQPVTRTGTAAWYKACARAGLPDLHWHDLRHTWASWHVMSGTPLQVLKELGGWASLEMVLRYAHLAPEHLSPAARNIEGWSRKRS</sequence>
<dbReference type="Gene3D" id="1.10.443.10">
    <property type="entry name" value="Intergrase catalytic core"/>
    <property type="match status" value="1"/>
</dbReference>